<dbReference type="GO" id="GO:0005737">
    <property type="term" value="C:cytoplasm"/>
    <property type="evidence" value="ECO:0007669"/>
    <property type="project" value="TreeGrafter"/>
</dbReference>
<dbReference type="GO" id="GO:0030170">
    <property type="term" value="F:pyridoxal phosphate binding"/>
    <property type="evidence" value="ECO:0007669"/>
    <property type="project" value="InterPro"/>
</dbReference>
<evidence type="ECO:0000313" key="8">
    <source>
        <dbReference type="Proteomes" id="UP000092695"/>
    </source>
</evidence>
<dbReference type="KEGG" id="woc:BA177_10440"/>
<dbReference type="Proteomes" id="UP000092695">
    <property type="component" value="Chromosome"/>
</dbReference>
<dbReference type="PANTHER" id="PTHR43807">
    <property type="entry name" value="FI04487P"/>
    <property type="match status" value="1"/>
</dbReference>
<proteinExistence type="inferred from homology"/>
<evidence type="ECO:0000313" key="7">
    <source>
        <dbReference type="EMBL" id="ANO51566.1"/>
    </source>
</evidence>
<protein>
    <submittedName>
        <fullName evidence="7">Aminotransferase</fullName>
    </submittedName>
</protein>
<evidence type="ECO:0000259" key="6">
    <source>
        <dbReference type="Pfam" id="PF00155"/>
    </source>
</evidence>
<dbReference type="SUPFAM" id="SSF53383">
    <property type="entry name" value="PLP-dependent transferases"/>
    <property type="match status" value="1"/>
</dbReference>
<evidence type="ECO:0000256" key="3">
    <source>
        <dbReference type="ARBA" id="ARBA00022576"/>
    </source>
</evidence>
<comment type="cofactor">
    <cofactor evidence="1">
        <name>pyridoxal 5'-phosphate</name>
        <dbReference type="ChEBI" id="CHEBI:597326"/>
    </cofactor>
</comment>
<sequence length="368" mass="41363">MTQLANEHNAINLAQGFPTFEPDSRLLARISYHLQNGANQYAPMAGVDELRESIAEKVQRLYGRSVDSDTEITVSDGATEGLFSTILAVVRPGDEVIIFDPAFDSYAPAVILAGGQPRHLPLRESSARPGQHIDYDQLRDSINERTRLIIINFPHNPSGSILNRGDLDTLAEIIRDTSIYLLSDEVYEHIVFDGEQHCSVLTHDELWERSFVVTSFGKTYHATGWKIGYCIAPAALSVEFRRVHQFACYAVVTPIQHALADFMREAPNHYAELSSFYQKKRDHFCNLIKDSRFKHKPAAGTFFQTLDYSGISNESELSYAQRLTREIGVAAIPISVFCKEEPASRVLRFCFAKDDAMLEAAAERLCRL</sequence>
<dbReference type="InterPro" id="IPR051326">
    <property type="entry name" value="Kynurenine-oxoglutarate_AT"/>
</dbReference>
<dbReference type="RefSeq" id="WP_068616029.1">
    <property type="nucleotide sequence ID" value="NZ_CP016268.1"/>
</dbReference>
<keyword evidence="8" id="KW-1185">Reference proteome</keyword>
<dbReference type="Gene3D" id="3.40.640.10">
    <property type="entry name" value="Type I PLP-dependent aspartate aminotransferase-like (Major domain)"/>
    <property type="match status" value="1"/>
</dbReference>
<dbReference type="GO" id="GO:0016212">
    <property type="term" value="F:kynurenine-oxoglutarate transaminase activity"/>
    <property type="evidence" value="ECO:0007669"/>
    <property type="project" value="TreeGrafter"/>
</dbReference>
<dbReference type="InterPro" id="IPR004839">
    <property type="entry name" value="Aminotransferase_I/II_large"/>
</dbReference>
<dbReference type="EMBL" id="CP016268">
    <property type="protein sequence ID" value="ANO51566.1"/>
    <property type="molecule type" value="Genomic_DNA"/>
</dbReference>
<dbReference type="FunFam" id="3.40.640.10:FF:000033">
    <property type="entry name" value="Aspartate aminotransferase"/>
    <property type="match status" value="1"/>
</dbReference>
<dbReference type="Pfam" id="PF00155">
    <property type="entry name" value="Aminotran_1_2"/>
    <property type="match status" value="1"/>
</dbReference>
<dbReference type="STRING" id="1548547.BA177_10440"/>
<evidence type="ECO:0000256" key="1">
    <source>
        <dbReference type="ARBA" id="ARBA00001933"/>
    </source>
</evidence>
<dbReference type="CDD" id="cd00609">
    <property type="entry name" value="AAT_like"/>
    <property type="match status" value="1"/>
</dbReference>
<comment type="similarity">
    <text evidence="2">Belongs to the class-I pyridoxal-phosphate-dependent aminotransferase family.</text>
</comment>
<feature type="domain" description="Aminotransferase class I/classII large" evidence="6">
    <location>
        <begin position="10"/>
        <end position="365"/>
    </location>
</feature>
<evidence type="ECO:0000256" key="5">
    <source>
        <dbReference type="ARBA" id="ARBA00022898"/>
    </source>
</evidence>
<keyword evidence="3 7" id="KW-0032">Aminotransferase</keyword>
<name>A0A193LGH6_9GAMM</name>
<dbReference type="InterPro" id="IPR015421">
    <property type="entry name" value="PyrdxlP-dep_Trfase_major"/>
</dbReference>
<dbReference type="InterPro" id="IPR015424">
    <property type="entry name" value="PyrdxlP-dep_Trfase"/>
</dbReference>
<dbReference type="PANTHER" id="PTHR43807:SF20">
    <property type="entry name" value="FI04487P"/>
    <property type="match status" value="1"/>
</dbReference>
<gene>
    <name evidence="7" type="ORF">BA177_10440</name>
</gene>
<dbReference type="AlphaFoldDB" id="A0A193LGH6"/>
<keyword evidence="5" id="KW-0663">Pyridoxal phosphate</keyword>
<reference evidence="7 8" key="1">
    <citation type="submission" date="2016-06" db="EMBL/GenBank/DDBJ databases">
        <title>Complete genome sequence of a deep-branching marine Gamma Proteobacterium Woeseia oceani type strain XK5.</title>
        <authorList>
            <person name="Mu D."/>
            <person name="Du Z."/>
        </authorList>
    </citation>
    <scope>NUCLEOTIDE SEQUENCE [LARGE SCALE GENOMIC DNA]</scope>
    <source>
        <strain evidence="7 8">XK5</strain>
    </source>
</reference>
<accession>A0A193LGH6</accession>
<organism evidence="7 8">
    <name type="scientific">Woeseia oceani</name>
    <dbReference type="NCBI Taxonomy" id="1548547"/>
    <lineage>
        <taxon>Bacteria</taxon>
        <taxon>Pseudomonadati</taxon>
        <taxon>Pseudomonadota</taxon>
        <taxon>Gammaproteobacteria</taxon>
        <taxon>Woeseiales</taxon>
        <taxon>Woeseiaceae</taxon>
        <taxon>Woeseia</taxon>
    </lineage>
</organism>
<evidence type="ECO:0000256" key="2">
    <source>
        <dbReference type="ARBA" id="ARBA00007441"/>
    </source>
</evidence>
<dbReference type="NCBIfam" id="NF006569">
    <property type="entry name" value="PRK09082.1"/>
    <property type="match status" value="1"/>
</dbReference>
<dbReference type="Gene3D" id="3.90.1150.10">
    <property type="entry name" value="Aspartate Aminotransferase, domain 1"/>
    <property type="match status" value="1"/>
</dbReference>
<dbReference type="InterPro" id="IPR015422">
    <property type="entry name" value="PyrdxlP-dep_Trfase_small"/>
</dbReference>
<evidence type="ECO:0000256" key="4">
    <source>
        <dbReference type="ARBA" id="ARBA00022679"/>
    </source>
</evidence>
<keyword evidence="4 7" id="KW-0808">Transferase</keyword>